<dbReference type="InParanoid" id="J4GJ50"/>
<evidence type="ECO:0000256" key="3">
    <source>
        <dbReference type="ARBA" id="ARBA00010617"/>
    </source>
</evidence>
<dbReference type="Pfam" id="PF00067">
    <property type="entry name" value="p450"/>
    <property type="match status" value="1"/>
</dbReference>
<keyword evidence="5 9" id="KW-0479">Metal-binding</keyword>
<comment type="similarity">
    <text evidence="3">Belongs to the cytochrome P450 family.</text>
</comment>
<evidence type="ECO:0000256" key="4">
    <source>
        <dbReference type="ARBA" id="ARBA00022617"/>
    </source>
</evidence>
<evidence type="ECO:0000256" key="7">
    <source>
        <dbReference type="ARBA" id="ARBA00023004"/>
    </source>
</evidence>
<evidence type="ECO:0000313" key="12">
    <source>
        <dbReference type="Proteomes" id="UP000006352"/>
    </source>
</evidence>
<keyword evidence="6" id="KW-0560">Oxidoreductase</keyword>
<feature type="binding site" description="axial binding residue" evidence="9">
    <location>
        <position position="476"/>
    </location>
    <ligand>
        <name>heme</name>
        <dbReference type="ChEBI" id="CHEBI:30413"/>
    </ligand>
    <ligandPart>
        <name>Fe</name>
        <dbReference type="ChEBI" id="CHEBI:18248"/>
    </ligandPart>
</feature>
<dbReference type="HOGENOM" id="CLU_001570_5_11_1"/>
<evidence type="ECO:0000256" key="1">
    <source>
        <dbReference type="ARBA" id="ARBA00001971"/>
    </source>
</evidence>
<evidence type="ECO:0000313" key="11">
    <source>
        <dbReference type="EMBL" id="CCL99010.1"/>
    </source>
</evidence>
<proteinExistence type="inferred from homology"/>
<dbReference type="EMBL" id="HE796910">
    <property type="protein sequence ID" value="CCL99010.1"/>
    <property type="molecule type" value="Genomic_DNA"/>
</dbReference>
<keyword evidence="12" id="KW-1185">Reference proteome</keyword>
<dbReference type="InterPro" id="IPR002401">
    <property type="entry name" value="Cyt_P450_E_grp-I"/>
</dbReference>
<keyword evidence="10" id="KW-0472">Membrane</keyword>
<reference evidence="11 12" key="1">
    <citation type="journal article" date="2012" name="Appl. Environ. Microbiol.">
        <title>Short-read sequencing for genomic analysis of the brown rot fungus Fibroporia radiculosa.</title>
        <authorList>
            <person name="Tang J.D."/>
            <person name="Perkins A.D."/>
            <person name="Sonstegard T.S."/>
            <person name="Schroeder S.G."/>
            <person name="Burgess S.C."/>
            <person name="Diehl S.V."/>
        </authorList>
    </citation>
    <scope>NUCLEOTIDE SEQUENCE [LARGE SCALE GENOMIC DNA]</scope>
    <source>
        <strain evidence="11 12">TFFH 294</strain>
    </source>
</reference>
<evidence type="ECO:0000256" key="6">
    <source>
        <dbReference type="ARBA" id="ARBA00023002"/>
    </source>
</evidence>
<keyword evidence="8" id="KW-0503">Monooxygenase</keyword>
<keyword evidence="4 9" id="KW-0349">Heme</keyword>
<accession>J4GJ50</accession>
<dbReference type="InterPro" id="IPR050121">
    <property type="entry name" value="Cytochrome_P450_monoxygenase"/>
</dbReference>
<keyword evidence="10" id="KW-0812">Transmembrane</keyword>
<name>J4GJ50_9APHY</name>
<dbReference type="PANTHER" id="PTHR24305">
    <property type="entry name" value="CYTOCHROME P450"/>
    <property type="match status" value="1"/>
</dbReference>
<dbReference type="InterPro" id="IPR036396">
    <property type="entry name" value="Cyt_P450_sf"/>
</dbReference>
<feature type="transmembrane region" description="Helical" evidence="10">
    <location>
        <begin position="12"/>
        <end position="29"/>
    </location>
</feature>
<evidence type="ECO:0000256" key="5">
    <source>
        <dbReference type="ARBA" id="ARBA00022723"/>
    </source>
</evidence>
<keyword evidence="10" id="KW-1133">Transmembrane helix</keyword>
<dbReference type="Proteomes" id="UP000006352">
    <property type="component" value="Unassembled WGS sequence"/>
</dbReference>
<dbReference type="Gene3D" id="1.10.630.10">
    <property type="entry name" value="Cytochrome P450"/>
    <property type="match status" value="1"/>
</dbReference>
<dbReference type="GO" id="GO:0005506">
    <property type="term" value="F:iron ion binding"/>
    <property type="evidence" value="ECO:0007669"/>
    <property type="project" value="InterPro"/>
</dbReference>
<dbReference type="SUPFAM" id="SSF48264">
    <property type="entry name" value="Cytochrome P450"/>
    <property type="match status" value="1"/>
</dbReference>
<dbReference type="GO" id="GO:0004497">
    <property type="term" value="F:monooxygenase activity"/>
    <property type="evidence" value="ECO:0007669"/>
    <property type="project" value="UniProtKB-KW"/>
</dbReference>
<dbReference type="STRING" id="599839.J4GJ50"/>
<gene>
    <name evidence="11" type="ORF">FIBRA_01018</name>
</gene>
<evidence type="ECO:0000256" key="8">
    <source>
        <dbReference type="ARBA" id="ARBA00023033"/>
    </source>
</evidence>
<comment type="cofactor">
    <cofactor evidence="1 9">
        <name>heme</name>
        <dbReference type="ChEBI" id="CHEBI:30413"/>
    </cofactor>
</comment>
<dbReference type="GO" id="GO:0020037">
    <property type="term" value="F:heme binding"/>
    <property type="evidence" value="ECO:0007669"/>
    <property type="project" value="InterPro"/>
</dbReference>
<dbReference type="PRINTS" id="PR00385">
    <property type="entry name" value="P450"/>
</dbReference>
<comment type="pathway">
    <text evidence="2">Secondary metabolite biosynthesis.</text>
</comment>
<protein>
    <recommendedName>
        <fullName evidence="13">Cytochrome P450</fullName>
    </recommendedName>
</protein>
<keyword evidence="7 9" id="KW-0408">Iron</keyword>
<dbReference type="CDD" id="cd11069">
    <property type="entry name" value="CYP_FUM15-like"/>
    <property type="match status" value="1"/>
</dbReference>
<dbReference type="PRINTS" id="PR00463">
    <property type="entry name" value="EP450I"/>
</dbReference>
<dbReference type="PANTHER" id="PTHR24305:SF166">
    <property type="entry name" value="CYTOCHROME P450 12A4, MITOCHONDRIAL-RELATED"/>
    <property type="match status" value="1"/>
</dbReference>
<dbReference type="AlphaFoldDB" id="J4GJ50"/>
<evidence type="ECO:0008006" key="13">
    <source>
        <dbReference type="Google" id="ProtNLM"/>
    </source>
</evidence>
<evidence type="ECO:0000256" key="10">
    <source>
        <dbReference type="SAM" id="Phobius"/>
    </source>
</evidence>
<evidence type="ECO:0000256" key="2">
    <source>
        <dbReference type="ARBA" id="ARBA00005179"/>
    </source>
</evidence>
<dbReference type="OrthoDB" id="1470350at2759"/>
<dbReference type="GeneID" id="24093921"/>
<sequence length="537" mass="59406">MLMMSTLAFDGQVNFLTAAIGVLAIWLSYKLTIYFRRRVHSTPLEGPPNPSWLLGIGHIISDSQDAGLIYEQWAQTYGSVYKVPAALGVSRVILCDPKAISHFYSRETFGYVRTEVTKRSIENTVGRGVLWAEGDSHKRQRKSLSPAFSNVAVRALTPIFFDSAYKIKSAWDSMIQSESGDSAIIEVQSWMNHLSLDSIGIAGFSHDFGTLHGRHSAVGELFGAFGMLKPTFLNTATFVVGLVFPILTRAPTQFRVLVKRLNTIMGEVGEELLNNIQKESQTGVKIDDKSIIGLLIKAESGSADSSQLSRDEMKTLIFAGFESTSISLTWALVELCRHPEVQTKLREELSQFSSSDPSWDQLMNGLPYLDAVFHENLRHHPPVGETTRVATADDVLPLSIPFRTPAGAVVDHVAVSKGQAITVPIHCMNRSCEFWGPDAKKFDPERWLCPDGLPKRAQDIQGHRHLLSFVDGPRTCLGRGFAQAEFKAVLSVMVRHYAFEFKDGPDTKVKTVRGLLPRPSVVGELGAKVSLRVRPLL</sequence>
<dbReference type="RefSeq" id="XP_012178293.1">
    <property type="nucleotide sequence ID" value="XM_012322903.1"/>
</dbReference>
<dbReference type="InterPro" id="IPR001128">
    <property type="entry name" value="Cyt_P450"/>
</dbReference>
<organism evidence="11 12">
    <name type="scientific">Fibroporia radiculosa</name>
    <dbReference type="NCBI Taxonomy" id="599839"/>
    <lineage>
        <taxon>Eukaryota</taxon>
        <taxon>Fungi</taxon>
        <taxon>Dikarya</taxon>
        <taxon>Basidiomycota</taxon>
        <taxon>Agaricomycotina</taxon>
        <taxon>Agaricomycetes</taxon>
        <taxon>Polyporales</taxon>
        <taxon>Fibroporiaceae</taxon>
        <taxon>Fibroporia</taxon>
    </lineage>
</organism>
<dbReference type="GO" id="GO:0016705">
    <property type="term" value="F:oxidoreductase activity, acting on paired donors, with incorporation or reduction of molecular oxygen"/>
    <property type="evidence" value="ECO:0007669"/>
    <property type="project" value="InterPro"/>
</dbReference>
<evidence type="ECO:0000256" key="9">
    <source>
        <dbReference type="PIRSR" id="PIRSR602401-1"/>
    </source>
</evidence>